<evidence type="ECO:0000256" key="3">
    <source>
        <dbReference type="ARBA" id="ARBA00022692"/>
    </source>
</evidence>
<feature type="transmembrane region" description="Helical" evidence="6">
    <location>
        <begin position="367"/>
        <end position="386"/>
    </location>
</feature>
<feature type="transmembrane region" description="Helical" evidence="6">
    <location>
        <begin position="25"/>
        <end position="49"/>
    </location>
</feature>
<dbReference type="Pfam" id="PF02687">
    <property type="entry name" value="FtsX"/>
    <property type="match status" value="1"/>
</dbReference>
<reference evidence="8 9" key="1">
    <citation type="submission" date="2024-06" db="EMBL/GenBank/DDBJ databases">
        <title>The Natural Products Discovery Center: Release of the First 8490 Sequenced Strains for Exploring Actinobacteria Biosynthetic Diversity.</title>
        <authorList>
            <person name="Kalkreuter E."/>
            <person name="Kautsar S.A."/>
            <person name="Yang D."/>
            <person name="Bader C.D."/>
            <person name="Teijaro C.N."/>
            <person name="Fluegel L."/>
            <person name="Davis C.M."/>
            <person name="Simpson J.R."/>
            <person name="Lauterbach L."/>
            <person name="Steele A.D."/>
            <person name="Gui C."/>
            <person name="Meng S."/>
            <person name="Li G."/>
            <person name="Viehrig K."/>
            <person name="Ye F."/>
            <person name="Su P."/>
            <person name="Kiefer A.F."/>
            <person name="Nichols A."/>
            <person name="Cepeda A.J."/>
            <person name="Yan W."/>
            <person name="Fan B."/>
            <person name="Jiang Y."/>
            <person name="Adhikari A."/>
            <person name="Zheng C.-J."/>
            <person name="Schuster L."/>
            <person name="Cowan T.M."/>
            <person name="Smanski M.J."/>
            <person name="Chevrette M.G."/>
            <person name="De Carvalho L.P.S."/>
            <person name="Shen B."/>
        </authorList>
    </citation>
    <scope>NUCLEOTIDE SEQUENCE [LARGE SCALE GENOMIC DNA]</scope>
    <source>
        <strain evidence="8 9">NPDC033843</strain>
    </source>
</reference>
<proteinExistence type="predicted"/>
<name>A0ABV2ZFE9_9ACTN</name>
<feature type="transmembrane region" description="Helical" evidence="6">
    <location>
        <begin position="548"/>
        <end position="570"/>
    </location>
</feature>
<feature type="transmembrane region" description="Helical" evidence="6">
    <location>
        <begin position="340"/>
        <end position="355"/>
    </location>
</feature>
<feature type="transmembrane region" description="Helical" evidence="6">
    <location>
        <begin position="205"/>
        <end position="227"/>
    </location>
</feature>
<feature type="transmembrane region" description="Helical" evidence="6">
    <location>
        <begin position="629"/>
        <end position="651"/>
    </location>
</feature>
<evidence type="ECO:0000256" key="6">
    <source>
        <dbReference type="SAM" id="Phobius"/>
    </source>
</evidence>
<accession>A0ABV2ZFE9</accession>
<evidence type="ECO:0000256" key="2">
    <source>
        <dbReference type="ARBA" id="ARBA00022475"/>
    </source>
</evidence>
<feature type="transmembrane region" description="Helical" evidence="6">
    <location>
        <begin position="416"/>
        <end position="438"/>
    </location>
</feature>
<keyword evidence="5 6" id="KW-0472">Membrane</keyword>
<sequence>MRSPVLPLTWHLARSSGRRGLQSRLLAAGAAAVGAFVMLVIVAACLGSGTRADRTGWRSPEPDRHGTAVQVLATTYVRHEPVTVVDLAQLPGRARTPAPPGLSSFPRPGEVHLSPALARLLHELPASQLADRFPKPASYGTIGAAGLASPDELVAVVGRAPADPKMSAPVEADNWFGEDQSARAVVSGFSGTKASVFTATDQMTALLGVVLLAMPVVVLSAAAGRLGAARREQQLAALRLAGATPRQILAMTAVETTAVGAAGALTGALAYAALLPALAGIPYGVGSWYRVDLWVGAAWFAGIVLAVTALIAVSAVSMLRQVAVSPLGVAQQANPRRTRLIRLLVFVAALGYIWQSAGGGQLRGRQLLVLLLVFYGAFWLFGPWVVDRLGRLAGRFARRPATLLAARRLSDDPRGAWRTVSGLVLAGFAAGFFSVSMLGADSSQYRGQVAVVTTTTAEARHAAVEARTLLGRAGVTATVAVGREDDYDSLLAGGPGVVVHVSAGGPAAIDTAVTALASVARDGLPYGQDYTYVGDRVLTSRLADVSTATLALGFLVATASAGLTAAADVLDRRRVYALLRLAGTPLKVLDRARVREAVLPLVVLAGGTTAMGVYGSYQLNKAAGATVNTSGALELLACVVLGALAMFAAIAGSRPLLRRVTADPAQSVD</sequence>
<feature type="transmembrane region" description="Helical" evidence="6">
    <location>
        <begin position="597"/>
        <end position="617"/>
    </location>
</feature>
<evidence type="ECO:0000256" key="1">
    <source>
        <dbReference type="ARBA" id="ARBA00004651"/>
    </source>
</evidence>
<keyword evidence="9" id="KW-1185">Reference proteome</keyword>
<evidence type="ECO:0000313" key="8">
    <source>
        <dbReference type="EMBL" id="MEU3781270.1"/>
    </source>
</evidence>
<feature type="domain" description="ABC3 transporter permease C-terminal" evidence="7">
    <location>
        <begin position="210"/>
        <end position="320"/>
    </location>
</feature>
<dbReference type="RefSeq" id="WP_361702053.1">
    <property type="nucleotide sequence ID" value="NZ_JBEZVE010000005.1"/>
</dbReference>
<feature type="transmembrane region" description="Helical" evidence="6">
    <location>
        <begin position="248"/>
        <end position="273"/>
    </location>
</feature>
<evidence type="ECO:0000256" key="5">
    <source>
        <dbReference type="ARBA" id="ARBA00023136"/>
    </source>
</evidence>
<comment type="caution">
    <text evidence="8">The sequence shown here is derived from an EMBL/GenBank/DDBJ whole genome shotgun (WGS) entry which is preliminary data.</text>
</comment>
<protein>
    <submittedName>
        <fullName evidence="8">FtsX-like permease family protein</fullName>
    </submittedName>
</protein>
<feature type="transmembrane region" description="Helical" evidence="6">
    <location>
        <begin position="293"/>
        <end position="319"/>
    </location>
</feature>
<comment type="subcellular location">
    <subcellularLocation>
        <location evidence="1">Cell membrane</location>
        <topology evidence="1">Multi-pass membrane protein</topology>
    </subcellularLocation>
</comment>
<keyword evidence="4 6" id="KW-1133">Transmembrane helix</keyword>
<gene>
    <name evidence="8" type="ORF">AB0E89_11895</name>
</gene>
<evidence type="ECO:0000313" key="9">
    <source>
        <dbReference type="Proteomes" id="UP001550739"/>
    </source>
</evidence>
<dbReference type="Proteomes" id="UP001550739">
    <property type="component" value="Unassembled WGS sequence"/>
</dbReference>
<evidence type="ECO:0000259" key="7">
    <source>
        <dbReference type="Pfam" id="PF02687"/>
    </source>
</evidence>
<keyword evidence="2" id="KW-1003">Cell membrane</keyword>
<dbReference type="EMBL" id="JBEZVE010000005">
    <property type="protein sequence ID" value="MEU3781270.1"/>
    <property type="molecule type" value="Genomic_DNA"/>
</dbReference>
<organism evidence="8 9">
    <name type="scientific">Streptomyces sp. 900129855</name>
    <dbReference type="NCBI Taxonomy" id="3155129"/>
    <lineage>
        <taxon>Bacteria</taxon>
        <taxon>Bacillati</taxon>
        <taxon>Actinomycetota</taxon>
        <taxon>Actinomycetes</taxon>
        <taxon>Kitasatosporales</taxon>
        <taxon>Streptomycetaceae</taxon>
        <taxon>Streptomyces</taxon>
    </lineage>
</organism>
<keyword evidence="3 6" id="KW-0812">Transmembrane</keyword>
<evidence type="ECO:0000256" key="4">
    <source>
        <dbReference type="ARBA" id="ARBA00022989"/>
    </source>
</evidence>
<dbReference type="InterPro" id="IPR003838">
    <property type="entry name" value="ABC3_permease_C"/>
</dbReference>